<proteinExistence type="predicted"/>
<dbReference type="InterPro" id="IPR011050">
    <property type="entry name" value="Pectin_lyase_fold/virulence"/>
</dbReference>
<gene>
    <name evidence="2" type="ORF">CSR02_14420</name>
</gene>
<keyword evidence="3" id="KW-1185">Reference proteome</keyword>
<dbReference type="SUPFAM" id="SSF51126">
    <property type="entry name" value="Pectin lyase-like"/>
    <property type="match status" value="1"/>
</dbReference>
<dbReference type="NCBIfam" id="TIGR02601">
    <property type="entry name" value="autotrns_rpt"/>
    <property type="match status" value="1"/>
</dbReference>
<organism evidence="2 3">
    <name type="scientific">Acetobacter pomorum</name>
    <dbReference type="NCBI Taxonomy" id="65959"/>
    <lineage>
        <taxon>Bacteria</taxon>
        <taxon>Pseudomonadati</taxon>
        <taxon>Pseudomonadota</taxon>
        <taxon>Alphaproteobacteria</taxon>
        <taxon>Acetobacterales</taxon>
        <taxon>Acetobacteraceae</taxon>
        <taxon>Acetobacter</taxon>
    </lineage>
</organism>
<keyword evidence="1" id="KW-0732">Signal</keyword>
<dbReference type="InterPro" id="IPR013425">
    <property type="entry name" value="Autotrns_rpt"/>
</dbReference>
<evidence type="ECO:0000256" key="1">
    <source>
        <dbReference type="ARBA" id="ARBA00022729"/>
    </source>
</evidence>
<dbReference type="InterPro" id="IPR012332">
    <property type="entry name" value="Autotransporter_pectin_lyase_C"/>
</dbReference>
<dbReference type="Pfam" id="PF12951">
    <property type="entry name" value="PATR"/>
    <property type="match status" value="1"/>
</dbReference>
<dbReference type="Gene3D" id="2.160.20.20">
    <property type="match status" value="1"/>
</dbReference>
<name>A0A2G4R8G4_9PROT</name>
<accession>A0A2G4R8G4</accession>
<sequence length="263" mass="26603">MSFRRHLELFTVLTSVGAFLCPFSQAESSTVEVTGDESEPVYDVSSGETIIDPSAELTITGKAFGVTLDDIENRGTLILNVTPPGRQEVDGGMPGFDITNLDMLDGSTLAFDDSRIDDGNIKVSGSVLFDSENYGYIYSEISNGSTSGNITKTGSGSLTLYGKDSYTGTTEVAGGELQIDGDSSASTGQVSVESSAALGGTGTIGGSVDIAGGATLAAGDAGQVGTLTIDGGLTLESGSTTDFDLGQAGTEGGAQNDLIKVGG</sequence>
<evidence type="ECO:0000313" key="2">
    <source>
        <dbReference type="EMBL" id="PHY92822.1"/>
    </source>
</evidence>
<dbReference type="AlphaFoldDB" id="A0A2G4R8G4"/>
<dbReference type="EMBL" id="PEBQ01000184">
    <property type="protein sequence ID" value="PHY92822.1"/>
    <property type="molecule type" value="Genomic_DNA"/>
</dbReference>
<feature type="non-terminal residue" evidence="2">
    <location>
        <position position="263"/>
    </location>
</feature>
<comment type="caution">
    <text evidence="2">The sequence shown here is derived from an EMBL/GenBank/DDBJ whole genome shotgun (WGS) entry which is preliminary data.</text>
</comment>
<evidence type="ECO:0000313" key="3">
    <source>
        <dbReference type="Proteomes" id="UP000228751"/>
    </source>
</evidence>
<dbReference type="Proteomes" id="UP000228751">
    <property type="component" value="Unassembled WGS sequence"/>
</dbReference>
<reference evidence="2 3" key="1">
    <citation type="submission" date="2017-10" db="EMBL/GenBank/DDBJ databases">
        <title>Genomic analysis of the genus Acetobacter.</title>
        <authorList>
            <person name="Kim K.H."/>
            <person name="Chun B.H."/>
            <person name="Son A.R."/>
            <person name="Jeon C.O."/>
        </authorList>
    </citation>
    <scope>NUCLEOTIDE SEQUENCE [LARGE SCALE GENOMIC DNA]</scope>
    <source>
        <strain evidence="2 3">LHT 2458</strain>
    </source>
</reference>
<protein>
    <recommendedName>
        <fullName evidence="4">Autotransporter outer membrane beta-barrel domain-containing protein</fullName>
    </recommendedName>
</protein>
<dbReference type="RefSeq" id="WP_167384160.1">
    <property type="nucleotide sequence ID" value="NZ_PEBQ01000184.1"/>
</dbReference>
<evidence type="ECO:0008006" key="4">
    <source>
        <dbReference type="Google" id="ProtNLM"/>
    </source>
</evidence>